<reference evidence="2 3" key="1">
    <citation type="journal article" date="2010" name="DNA Res.">
        <title>Genome sequence of Kitasatospora setae NBRC 14216T: an evolutionary snapshot of the family Streptomycetaceae.</title>
        <authorList>
            <person name="Ichikawa N."/>
            <person name="Oguchi A."/>
            <person name="Ikeda H."/>
            <person name="Ishikawa J."/>
            <person name="Kitani S."/>
            <person name="Watanabe Y."/>
            <person name="Nakamura S."/>
            <person name="Katano Y."/>
            <person name="Kishi E."/>
            <person name="Sasagawa M."/>
            <person name="Ankai A."/>
            <person name="Fukui S."/>
            <person name="Hashimoto Y."/>
            <person name="Kamata S."/>
            <person name="Otoguro M."/>
            <person name="Tanikawa S."/>
            <person name="Nihira T."/>
            <person name="Horinouchi S."/>
            <person name="Ohnishi Y."/>
            <person name="Hayakawa M."/>
            <person name="Kuzuyama T."/>
            <person name="Arisawa A."/>
            <person name="Nomoto F."/>
            <person name="Miura H."/>
            <person name="Takahashi Y."/>
            <person name="Fujita N."/>
        </authorList>
    </citation>
    <scope>NUCLEOTIDE SEQUENCE [LARGE SCALE GENOMIC DNA]</scope>
    <source>
        <strain evidence="3">ATCC 33774 / DSM 43861 / JCM 3304 / KCC A-0304 / NBRC 14216 / KM-6054</strain>
    </source>
</reference>
<dbReference type="PATRIC" id="fig|452652.3.peg.7085"/>
<dbReference type="AlphaFoldDB" id="E4NIL1"/>
<dbReference type="STRING" id="452652.KSE_70510"/>
<evidence type="ECO:0000259" key="1">
    <source>
        <dbReference type="Pfam" id="PF09860"/>
    </source>
</evidence>
<dbReference type="HOGENOM" id="CLU_097806_1_0_11"/>
<accession>E4NIL1</accession>
<dbReference type="InterPro" id="IPR018656">
    <property type="entry name" value="DUF2087"/>
</dbReference>
<evidence type="ECO:0000313" key="3">
    <source>
        <dbReference type="Proteomes" id="UP000007076"/>
    </source>
</evidence>
<sequence length="181" mass="18758">MTPEQLAIDLGDPVLRRVFSALALGATTSSEILSASGLAAPQAAKAIGQLVRSGLLVQGRGSLALDEAGLAEAAGAAARRVAEETAADQPDPQLRGHIRGGILVDVPEQDDARLAVLGHIARSTFAVGDDYDERAVTDQLRPWCEGGALDAVSLRRALVDDGLLARESNRYRLAAPVGSTG</sequence>
<evidence type="ECO:0000313" key="2">
    <source>
        <dbReference type="EMBL" id="BAJ32809.1"/>
    </source>
</evidence>
<dbReference type="RefSeq" id="WP_014140100.1">
    <property type="nucleotide sequence ID" value="NC_016109.1"/>
</dbReference>
<gene>
    <name evidence="2" type="ordered locus">KSE_70510</name>
</gene>
<name>E4NIL1_KITSK</name>
<dbReference type="Proteomes" id="UP000007076">
    <property type="component" value="Chromosome"/>
</dbReference>
<feature type="domain" description="DUF2087" evidence="1">
    <location>
        <begin position="103"/>
        <end position="172"/>
    </location>
</feature>
<proteinExistence type="predicted"/>
<protein>
    <recommendedName>
        <fullName evidence="1">DUF2087 domain-containing protein</fullName>
    </recommendedName>
</protein>
<keyword evidence="3" id="KW-1185">Reference proteome</keyword>
<dbReference type="Pfam" id="PF09860">
    <property type="entry name" value="DUF2087"/>
    <property type="match status" value="1"/>
</dbReference>
<dbReference type="EMBL" id="AP010968">
    <property type="protein sequence ID" value="BAJ32809.1"/>
    <property type="molecule type" value="Genomic_DNA"/>
</dbReference>
<dbReference type="KEGG" id="ksk:KSE_70510"/>
<organism evidence="2 3">
    <name type="scientific">Kitasatospora setae (strain ATCC 33774 / DSM 43861 / JCM 3304 / KCC A-0304 / NBRC 14216 / KM-6054)</name>
    <name type="common">Streptomyces setae</name>
    <dbReference type="NCBI Taxonomy" id="452652"/>
    <lineage>
        <taxon>Bacteria</taxon>
        <taxon>Bacillati</taxon>
        <taxon>Actinomycetota</taxon>
        <taxon>Actinomycetes</taxon>
        <taxon>Kitasatosporales</taxon>
        <taxon>Streptomycetaceae</taxon>
        <taxon>Kitasatospora</taxon>
    </lineage>
</organism>
<dbReference type="eggNOG" id="COG3860">
    <property type="taxonomic scope" value="Bacteria"/>
</dbReference>